<feature type="signal peptide" evidence="1">
    <location>
        <begin position="1"/>
        <end position="30"/>
    </location>
</feature>
<keyword evidence="1" id="KW-0732">Signal</keyword>
<sequence>MPKVRKSSVCLLLMRLAFVALLVDVGTVVGAPVPNIIDAPRHKDDSIPSAIAGNPRPLLDGDAKTIIYDLAATITDEGFDAMESTNIGFLWYPLIRGFNSFW</sequence>
<reference evidence="2" key="2">
    <citation type="submission" date="2020-05" db="UniProtKB">
        <authorList>
            <consortium name="EnsemblMetazoa"/>
        </authorList>
    </citation>
    <scope>IDENTIFICATION</scope>
    <source>
        <strain evidence="2">FAR1</strain>
    </source>
</reference>
<evidence type="ECO:0000256" key="1">
    <source>
        <dbReference type="SAM" id="SignalP"/>
    </source>
</evidence>
<dbReference type="AlphaFoldDB" id="A0A182Q1E8"/>
<protein>
    <submittedName>
        <fullName evidence="2">Uncharacterized protein</fullName>
    </submittedName>
</protein>
<accession>A0A182Q1E8</accession>
<dbReference type="EnsemblMetazoa" id="AFAF001179-RA">
    <property type="protein sequence ID" value="AFAF001179-PA"/>
    <property type="gene ID" value="AFAF001179"/>
</dbReference>
<evidence type="ECO:0000313" key="2">
    <source>
        <dbReference type="EnsemblMetazoa" id="AFAF001179-PA"/>
    </source>
</evidence>
<dbReference type="VEuPathDB" id="VectorBase:AFAF001179"/>
<name>A0A182Q1E8_9DIPT</name>
<keyword evidence="3" id="KW-1185">Reference proteome</keyword>
<organism evidence="2 3">
    <name type="scientific">Anopheles farauti</name>
    <dbReference type="NCBI Taxonomy" id="69004"/>
    <lineage>
        <taxon>Eukaryota</taxon>
        <taxon>Metazoa</taxon>
        <taxon>Ecdysozoa</taxon>
        <taxon>Arthropoda</taxon>
        <taxon>Hexapoda</taxon>
        <taxon>Insecta</taxon>
        <taxon>Pterygota</taxon>
        <taxon>Neoptera</taxon>
        <taxon>Endopterygota</taxon>
        <taxon>Diptera</taxon>
        <taxon>Nematocera</taxon>
        <taxon>Culicoidea</taxon>
        <taxon>Culicidae</taxon>
        <taxon>Anophelinae</taxon>
        <taxon>Anopheles</taxon>
    </lineage>
</organism>
<feature type="chain" id="PRO_5008132103" evidence="1">
    <location>
        <begin position="31"/>
        <end position="102"/>
    </location>
</feature>
<dbReference type="Proteomes" id="UP000075886">
    <property type="component" value="Unassembled WGS sequence"/>
</dbReference>
<reference evidence="3" key="1">
    <citation type="submission" date="2014-01" db="EMBL/GenBank/DDBJ databases">
        <title>The Genome Sequence of Anopheles farauti FAR1 (V2).</title>
        <authorList>
            <consortium name="The Broad Institute Genomics Platform"/>
            <person name="Neafsey D.E."/>
            <person name="Besansky N."/>
            <person name="Howell P."/>
            <person name="Walton C."/>
            <person name="Young S.K."/>
            <person name="Zeng Q."/>
            <person name="Gargeya S."/>
            <person name="Fitzgerald M."/>
            <person name="Haas B."/>
            <person name="Abouelleil A."/>
            <person name="Allen A.W."/>
            <person name="Alvarado L."/>
            <person name="Arachchi H.M."/>
            <person name="Berlin A.M."/>
            <person name="Chapman S.B."/>
            <person name="Gainer-Dewar J."/>
            <person name="Goldberg J."/>
            <person name="Griggs A."/>
            <person name="Gujja S."/>
            <person name="Hansen M."/>
            <person name="Howarth C."/>
            <person name="Imamovic A."/>
            <person name="Ireland A."/>
            <person name="Larimer J."/>
            <person name="McCowan C."/>
            <person name="Murphy C."/>
            <person name="Pearson M."/>
            <person name="Poon T.W."/>
            <person name="Priest M."/>
            <person name="Roberts A."/>
            <person name="Saif S."/>
            <person name="Shea T."/>
            <person name="Sisk P."/>
            <person name="Sykes S."/>
            <person name="Wortman J."/>
            <person name="Nusbaum C."/>
            <person name="Birren B."/>
        </authorList>
    </citation>
    <scope>NUCLEOTIDE SEQUENCE [LARGE SCALE GENOMIC DNA]</scope>
    <source>
        <strain evidence="3">FAR1</strain>
    </source>
</reference>
<dbReference type="EMBL" id="AXCN02000966">
    <property type="status" value="NOT_ANNOTATED_CDS"/>
    <property type="molecule type" value="Genomic_DNA"/>
</dbReference>
<evidence type="ECO:0000313" key="3">
    <source>
        <dbReference type="Proteomes" id="UP000075886"/>
    </source>
</evidence>
<proteinExistence type="predicted"/>